<keyword evidence="1 4" id="KW-0321">Glycogen metabolism</keyword>
<name>A0AAW0NLZ0_9GOBI</name>
<evidence type="ECO:0000256" key="3">
    <source>
        <dbReference type="ARBA" id="ARBA00025949"/>
    </source>
</evidence>
<evidence type="ECO:0000256" key="4">
    <source>
        <dbReference type="PIRNR" id="PIRNR038207"/>
    </source>
</evidence>
<dbReference type="EMBL" id="JBBPFD010000015">
    <property type="protein sequence ID" value="KAK7895773.1"/>
    <property type="molecule type" value="Genomic_DNA"/>
</dbReference>
<evidence type="ECO:0000313" key="7">
    <source>
        <dbReference type="Proteomes" id="UP001460270"/>
    </source>
</evidence>
<dbReference type="GO" id="GO:0000164">
    <property type="term" value="C:protein phosphatase type 1 complex"/>
    <property type="evidence" value="ECO:0007669"/>
    <property type="project" value="TreeGrafter"/>
</dbReference>
<evidence type="ECO:0000259" key="5">
    <source>
        <dbReference type="PROSITE" id="PS51159"/>
    </source>
</evidence>
<dbReference type="Proteomes" id="UP001460270">
    <property type="component" value="Unassembled WGS sequence"/>
</dbReference>
<feature type="domain" description="CBM21" evidence="5">
    <location>
        <begin position="119"/>
        <end position="227"/>
    </location>
</feature>
<keyword evidence="7" id="KW-1185">Reference proteome</keyword>
<dbReference type="GO" id="GO:0005979">
    <property type="term" value="P:regulation of glycogen biosynthetic process"/>
    <property type="evidence" value="ECO:0007669"/>
    <property type="project" value="TreeGrafter"/>
</dbReference>
<organism evidence="6 7">
    <name type="scientific">Mugilogobius chulae</name>
    <name type="common">yellowstripe goby</name>
    <dbReference type="NCBI Taxonomy" id="88201"/>
    <lineage>
        <taxon>Eukaryota</taxon>
        <taxon>Metazoa</taxon>
        <taxon>Chordata</taxon>
        <taxon>Craniata</taxon>
        <taxon>Vertebrata</taxon>
        <taxon>Euteleostomi</taxon>
        <taxon>Actinopterygii</taxon>
        <taxon>Neopterygii</taxon>
        <taxon>Teleostei</taxon>
        <taxon>Neoteleostei</taxon>
        <taxon>Acanthomorphata</taxon>
        <taxon>Gobiaria</taxon>
        <taxon>Gobiiformes</taxon>
        <taxon>Gobioidei</taxon>
        <taxon>Gobiidae</taxon>
        <taxon>Gobionellinae</taxon>
        <taxon>Mugilogobius</taxon>
    </lineage>
</organism>
<proteinExistence type="predicted"/>
<dbReference type="GO" id="GO:0005977">
    <property type="term" value="P:glycogen metabolic process"/>
    <property type="evidence" value="ECO:0007669"/>
    <property type="project" value="UniProtKB-KW"/>
</dbReference>
<dbReference type="InterPro" id="IPR050782">
    <property type="entry name" value="PP1_regulatory_subunit_3"/>
</dbReference>
<dbReference type="PIRSF" id="PIRSF038207">
    <property type="entry name" value="PP1_GT_animal"/>
    <property type="match status" value="1"/>
</dbReference>
<dbReference type="GO" id="GO:2001069">
    <property type="term" value="F:glycogen binding"/>
    <property type="evidence" value="ECO:0007669"/>
    <property type="project" value="TreeGrafter"/>
</dbReference>
<dbReference type="PROSITE" id="PS51159">
    <property type="entry name" value="CBM21"/>
    <property type="match status" value="1"/>
</dbReference>
<dbReference type="InterPro" id="IPR038175">
    <property type="entry name" value="CBM21_dom_sf"/>
</dbReference>
<comment type="subunit">
    <text evidence="3">Interacts with glycogen, PPP1CC catalytic subunit of PP1 and PYGL. Associates with glycogen particles. Forms complexes with debranching enzyme, glycogen phosphorylase, glycogen synthase and phosphorylase kinase which is necessary for its regulation of PP1 activity.</text>
</comment>
<dbReference type="InterPro" id="IPR005036">
    <property type="entry name" value="CBM21_dom"/>
</dbReference>
<dbReference type="InterPro" id="IPR017434">
    <property type="entry name" value="Pase-1_reg-su_3B/C/D_met"/>
</dbReference>
<keyword evidence="2 4" id="KW-0119">Carbohydrate metabolism</keyword>
<sequence length="279" mass="32511">MALPLYLSSEEYDYRTTAKNYQPAPNSCQSFEHSHRIDQIEVNENSIQETTRKIKKQVTFADHRGFSLTKVKIFSEFNDQIDIPVSVQEMLNAAITQATEEDQLVMDFPPPSSDYLHFRQCLENNYVCLEHCVLKEKNLAGTIKVKNLSFEKSVNVRVTFDTWKSHIDIGCKYIKDTYPSSYSDTFSFEVSIPENLRLHERIEFAICYKVAGREYWDSNDGKNYRILWSSMKKRDEDSRQKDTLGFGIHFDRYGSPTCSHGIFPDWPSYAGYENIGPYY</sequence>
<dbReference type="PANTHER" id="PTHR12307">
    <property type="entry name" value="PROTEIN PHOSPHATASE 1 REGULATORY SUBUNIT"/>
    <property type="match status" value="1"/>
</dbReference>
<evidence type="ECO:0000256" key="1">
    <source>
        <dbReference type="ARBA" id="ARBA00022600"/>
    </source>
</evidence>
<reference evidence="7" key="1">
    <citation type="submission" date="2024-04" db="EMBL/GenBank/DDBJ databases">
        <title>Salinicola lusitanus LLJ914,a marine bacterium isolated from the Okinawa Trough.</title>
        <authorList>
            <person name="Li J."/>
        </authorList>
    </citation>
    <scope>NUCLEOTIDE SEQUENCE [LARGE SCALE GENOMIC DNA]</scope>
</reference>
<accession>A0AAW0NLZ0</accession>
<dbReference type="Pfam" id="PF03370">
    <property type="entry name" value="CBM_21"/>
    <property type="match status" value="1"/>
</dbReference>
<evidence type="ECO:0000313" key="6">
    <source>
        <dbReference type="EMBL" id="KAK7895773.1"/>
    </source>
</evidence>
<comment type="caution">
    <text evidence="6">The sequence shown here is derived from an EMBL/GenBank/DDBJ whole genome shotgun (WGS) entry which is preliminary data.</text>
</comment>
<dbReference type="PANTHER" id="PTHR12307:SF13">
    <property type="entry name" value="PROTEIN PHOSPHATASE 1 REGULATORY SUBUNIT 3B"/>
    <property type="match status" value="1"/>
</dbReference>
<evidence type="ECO:0000256" key="2">
    <source>
        <dbReference type="ARBA" id="ARBA00023277"/>
    </source>
</evidence>
<dbReference type="Gene3D" id="2.60.40.2440">
    <property type="entry name" value="Carbohydrate binding type-21 domain"/>
    <property type="match status" value="1"/>
</dbReference>
<protein>
    <recommendedName>
        <fullName evidence="4">Protein phosphatase 1 regulatory subunit</fullName>
    </recommendedName>
</protein>
<gene>
    <name evidence="6" type="ORF">WMY93_021098</name>
</gene>
<dbReference type="AlphaFoldDB" id="A0AAW0NLZ0"/>
<dbReference type="GO" id="GO:0008157">
    <property type="term" value="F:protein phosphatase 1 binding"/>
    <property type="evidence" value="ECO:0007669"/>
    <property type="project" value="TreeGrafter"/>
</dbReference>